<proteinExistence type="predicted"/>
<reference evidence="1" key="1">
    <citation type="submission" date="2018-04" db="EMBL/GenBank/DDBJ databases">
        <title>Transcriptome of Schizaphis graminum biotype I.</title>
        <authorList>
            <person name="Scully E.D."/>
            <person name="Geib S.M."/>
            <person name="Palmer N.A."/>
            <person name="Koch K."/>
            <person name="Bradshaw J."/>
            <person name="Heng-Moss T."/>
            <person name="Sarath G."/>
        </authorList>
    </citation>
    <scope>NUCLEOTIDE SEQUENCE</scope>
</reference>
<accession>A0A2S2PKG8</accession>
<name>A0A2S2PKG8_SCHGA</name>
<dbReference type="EMBL" id="GGMR01017321">
    <property type="protein sequence ID" value="MBY29940.1"/>
    <property type="molecule type" value="Transcribed_RNA"/>
</dbReference>
<protein>
    <submittedName>
        <fullName evidence="1">Uncharacterized protein</fullName>
    </submittedName>
</protein>
<gene>
    <name evidence="1" type="ORF">g.711</name>
</gene>
<organism evidence="1">
    <name type="scientific">Schizaphis graminum</name>
    <name type="common">Green bug aphid</name>
    <dbReference type="NCBI Taxonomy" id="13262"/>
    <lineage>
        <taxon>Eukaryota</taxon>
        <taxon>Metazoa</taxon>
        <taxon>Ecdysozoa</taxon>
        <taxon>Arthropoda</taxon>
        <taxon>Hexapoda</taxon>
        <taxon>Insecta</taxon>
        <taxon>Pterygota</taxon>
        <taxon>Neoptera</taxon>
        <taxon>Paraneoptera</taxon>
        <taxon>Hemiptera</taxon>
        <taxon>Sternorrhyncha</taxon>
        <taxon>Aphidomorpha</taxon>
        <taxon>Aphidoidea</taxon>
        <taxon>Aphididae</taxon>
        <taxon>Aphidini</taxon>
        <taxon>Schizaphis</taxon>
    </lineage>
</organism>
<dbReference type="AlphaFoldDB" id="A0A2S2PKG8"/>
<sequence length="117" mass="13019">MIDRDHRSDDDRVRARCGKTAKVTRYRVGILSAWARRHDNNMFVRVYVCMRRSRIAGANTAGTGYNVNIRIMYEDDTTPSTPPACGRATAIVSRVAFAGWTATPPSSDDNIIITSNP</sequence>
<evidence type="ECO:0000313" key="1">
    <source>
        <dbReference type="EMBL" id="MBY29940.1"/>
    </source>
</evidence>